<organism evidence="3">
    <name type="scientific">Skeletonema marinoi</name>
    <dbReference type="NCBI Taxonomy" id="267567"/>
    <lineage>
        <taxon>Eukaryota</taxon>
        <taxon>Sar</taxon>
        <taxon>Stramenopiles</taxon>
        <taxon>Ochrophyta</taxon>
        <taxon>Bacillariophyta</taxon>
        <taxon>Coscinodiscophyceae</taxon>
        <taxon>Thalassiosirophycidae</taxon>
        <taxon>Thalassiosirales</taxon>
        <taxon>Skeletonemataceae</taxon>
        <taxon>Skeletonema</taxon>
        <taxon>Skeletonema marinoi-dohrnii complex</taxon>
    </lineage>
</organism>
<protein>
    <recommendedName>
        <fullName evidence="4">EF-hand domain-containing protein</fullName>
    </recommendedName>
</protein>
<dbReference type="EMBL" id="HBGZ01027408">
    <property type="protein sequence ID" value="CAD9623973.1"/>
    <property type="molecule type" value="Transcribed_RNA"/>
</dbReference>
<keyword evidence="2" id="KW-0472">Membrane</keyword>
<proteinExistence type="predicted"/>
<keyword evidence="2" id="KW-0812">Transmembrane</keyword>
<feature type="transmembrane region" description="Helical" evidence="2">
    <location>
        <begin position="87"/>
        <end position="113"/>
    </location>
</feature>
<feature type="compositionally biased region" description="Basic and acidic residues" evidence="1">
    <location>
        <begin position="20"/>
        <end position="33"/>
    </location>
</feature>
<evidence type="ECO:0000313" key="3">
    <source>
        <dbReference type="EMBL" id="CAD9623973.1"/>
    </source>
</evidence>
<feature type="compositionally biased region" description="Polar residues" evidence="1">
    <location>
        <begin position="1"/>
        <end position="19"/>
    </location>
</feature>
<evidence type="ECO:0000256" key="2">
    <source>
        <dbReference type="SAM" id="Phobius"/>
    </source>
</evidence>
<accession>A0A7S2M3A5</accession>
<sequence>MMASGSQYLEENDNGSPKATRNDKGGHLPRSRESKIWDLDGDGVLNDAELALKNMAAGNGEIDKQEIYKLMQEHISVQRSLWKFKRIAAAFFVLIVILGIANVGTSFAAAIIAKDTTASGGNLKEKGDGGKTLGTQTFADQTEAFVEPIDANGVCSKLEGTCSGFYKCCPGLVCNADTEECENDPNRTITSVLEINVEQGKAMVEDCKLGRTVFLDRKFTHGTDMQLAICPPIGGHKAIYDNKALPSLQIETPRGIVIIAPNDEGTYYTATGEGVTSDKNFPCDETIDCDFGLVCHLEEMAYDGLTTEYVNKCVEFYATVGTGMSISPDPTISWTRPPRPSPDDVATVVEATTPAPSPAASSAGTSIGTTVEATTPAPSPAASSAGTFIGTTVLGGGSRNLREV</sequence>
<evidence type="ECO:0008006" key="4">
    <source>
        <dbReference type="Google" id="ProtNLM"/>
    </source>
</evidence>
<keyword evidence="2" id="KW-1133">Transmembrane helix</keyword>
<evidence type="ECO:0000256" key="1">
    <source>
        <dbReference type="SAM" id="MobiDB-lite"/>
    </source>
</evidence>
<feature type="region of interest" description="Disordered" evidence="1">
    <location>
        <begin position="1"/>
        <end position="33"/>
    </location>
</feature>
<feature type="compositionally biased region" description="Low complexity" evidence="1">
    <location>
        <begin position="353"/>
        <end position="387"/>
    </location>
</feature>
<gene>
    <name evidence="3" type="ORF">SMAR0320_LOCUS19498</name>
</gene>
<reference evidence="3" key="1">
    <citation type="submission" date="2021-01" db="EMBL/GenBank/DDBJ databases">
        <authorList>
            <person name="Corre E."/>
            <person name="Pelletier E."/>
            <person name="Niang G."/>
            <person name="Scheremetjew M."/>
            <person name="Finn R."/>
            <person name="Kale V."/>
            <person name="Holt S."/>
            <person name="Cochrane G."/>
            <person name="Meng A."/>
            <person name="Brown T."/>
            <person name="Cohen L."/>
        </authorList>
    </citation>
    <scope>NUCLEOTIDE SEQUENCE</scope>
    <source>
        <strain evidence="3">SM1012Den-03</strain>
    </source>
</reference>
<feature type="region of interest" description="Disordered" evidence="1">
    <location>
        <begin position="353"/>
        <end position="389"/>
    </location>
</feature>
<name>A0A7S2M3A5_9STRA</name>
<dbReference type="AlphaFoldDB" id="A0A7S2M3A5"/>